<evidence type="ECO:0000313" key="2">
    <source>
        <dbReference type="EMBL" id="PIO35366.1"/>
    </source>
</evidence>
<name>A0A2G9S5F8_AQUCT</name>
<evidence type="ECO:0008006" key="4">
    <source>
        <dbReference type="Google" id="ProtNLM"/>
    </source>
</evidence>
<dbReference type="AlphaFoldDB" id="A0A2G9S5F8"/>
<sequence length="130" mass="14708">RYRLRYAARFEELFIKITISIILLKKCVNRVCINVIDAQTSFMNSELSTAEETSDKQAEMSSWMRVINASLPSSPGDASDHSPSAPKGLTRAMTMPPVSPNSAMEGMVTLRNKEGKEKDREKRFSFFKKK</sequence>
<feature type="region of interest" description="Disordered" evidence="1">
    <location>
        <begin position="69"/>
        <end position="130"/>
    </location>
</feature>
<reference evidence="3" key="1">
    <citation type="journal article" date="2017" name="Nat. Commun.">
        <title>The North American bullfrog draft genome provides insight into hormonal regulation of long noncoding RNA.</title>
        <authorList>
            <person name="Hammond S.A."/>
            <person name="Warren R.L."/>
            <person name="Vandervalk B.P."/>
            <person name="Kucuk E."/>
            <person name="Khan H."/>
            <person name="Gibb E.A."/>
            <person name="Pandoh P."/>
            <person name="Kirk H."/>
            <person name="Zhao Y."/>
            <person name="Jones M."/>
            <person name="Mungall A.J."/>
            <person name="Coope R."/>
            <person name="Pleasance S."/>
            <person name="Moore R.A."/>
            <person name="Holt R.A."/>
            <person name="Round J.M."/>
            <person name="Ohora S."/>
            <person name="Walle B.V."/>
            <person name="Veldhoen N."/>
            <person name="Helbing C.C."/>
            <person name="Birol I."/>
        </authorList>
    </citation>
    <scope>NUCLEOTIDE SEQUENCE [LARGE SCALE GENOMIC DNA]</scope>
</reference>
<protein>
    <recommendedName>
        <fullName evidence="4">PH domain-containing protein</fullName>
    </recommendedName>
</protein>
<feature type="non-terminal residue" evidence="2">
    <location>
        <position position="1"/>
    </location>
</feature>
<proteinExistence type="predicted"/>
<gene>
    <name evidence="2" type="ORF">AB205_0089730</name>
</gene>
<dbReference type="EMBL" id="KV925868">
    <property type="protein sequence ID" value="PIO35366.1"/>
    <property type="molecule type" value="Genomic_DNA"/>
</dbReference>
<accession>A0A2G9S5F8</accession>
<evidence type="ECO:0000313" key="3">
    <source>
        <dbReference type="Proteomes" id="UP000228934"/>
    </source>
</evidence>
<feature type="compositionally biased region" description="Basic and acidic residues" evidence="1">
    <location>
        <begin position="111"/>
        <end position="124"/>
    </location>
</feature>
<dbReference type="Proteomes" id="UP000228934">
    <property type="component" value="Unassembled WGS sequence"/>
</dbReference>
<evidence type="ECO:0000256" key="1">
    <source>
        <dbReference type="SAM" id="MobiDB-lite"/>
    </source>
</evidence>
<keyword evidence="3" id="KW-1185">Reference proteome</keyword>
<organism evidence="2 3">
    <name type="scientific">Aquarana catesbeiana</name>
    <name type="common">American bullfrog</name>
    <name type="synonym">Rana catesbeiana</name>
    <dbReference type="NCBI Taxonomy" id="8400"/>
    <lineage>
        <taxon>Eukaryota</taxon>
        <taxon>Metazoa</taxon>
        <taxon>Chordata</taxon>
        <taxon>Craniata</taxon>
        <taxon>Vertebrata</taxon>
        <taxon>Euteleostomi</taxon>
        <taxon>Amphibia</taxon>
        <taxon>Batrachia</taxon>
        <taxon>Anura</taxon>
        <taxon>Neobatrachia</taxon>
        <taxon>Ranoidea</taxon>
        <taxon>Ranidae</taxon>
        <taxon>Aquarana</taxon>
    </lineage>
</organism>